<gene>
    <name evidence="1" type="ORF">KEM10_03830</name>
</gene>
<dbReference type="EMBL" id="JAGUCO010000002">
    <property type="protein sequence ID" value="MBS2097395.1"/>
    <property type="molecule type" value="Genomic_DNA"/>
</dbReference>
<accession>A0ABS5JRD3</accession>
<dbReference type="RefSeq" id="WP_212213728.1">
    <property type="nucleotide sequence ID" value="NZ_JAGUCO010000002.1"/>
</dbReference>
<evidence type="ECO:0000313" key="2">
    <source>
        <dbReference type="Proteomes" id="UP000708576"/>
    </source>
</evidence>
<proteinExistence type="predicted"/>
<comment type="caution">
    <text evidence="1">The sequence shown here is derived from an EMBL/GenBank/DDBJ whole genome shotgun (WGS) entry which is preliminary data.</text>
</comment>
<keyword evidence="2" id="KW-1185">Reference proteome</keyword>
<dbReference type="Proteomes" id="UP000708576">
    <property type="component" value="Unassembled WGS sequence"/>
</dbReference>
<protein>
    <submittedName>
        <fullName evidence="1">Uncharacterized protein</fullName>
    </submittedName>
</protein>
<evidence type="ECO:0000313" key="1">
    <source>
        <dbReference type="EMBL" id="MBS2097395.1"/>
    </source>
</evidence>
<name>A0ABS5JRD3_9BACT</name>
<organism evidence="1 2">
    <name type="scientific">Carboxylicivirga linearis</name>
    <dbReference type="NCBI Taxonomy" id="1628157"/>
    <lineage>
        <taxon>Bacteria</taxon>
        <taxon>Pseudomonadati</taxon>
        <taxon>Bacteroidota</taxon>
        <taxon>Bacteroidia</taxon>
        <taxon>Marinilabiliales</taxon>
        <taxon>Marinilabiliaceae</taxon>
        <taxon>Carboxylicivirga</taxon>
    </lineage>
</organism>
<reference evidence="1 2" key="1">
    <citation type="journal article" date="2015" name="Int. J. Syst. Evol. Microbiol.">
        <title>Carboxylicivirga linearis sp. nov., isolated from a sea cucumber culture pond.</title>
        <authorList>
            <person name="Wang F.Q."/>
            <person name="Zhou Y.X."/>
            <person name="Lin X.Z."/>
            <person name="Chen G.J."/>
            <person name="Du Z.J."/>
        </authorList>
    </citation>
    <scope>NUCLEOTIDE SEQUENCE [LARGE SCALE GENOMIC DNA]</scope>
    <source>
        <strain evidence="1 2">FB218</strain>
    </source>
</reference>
<sequence length="72" mass="8347">MRGKIFNEELIFLKEKELADKHFFIFQNRNGELRAVEKDKFTISELNPGATVTAVIHHKGCAGREIQEFIKN</sequence>